<dbReference type="InterPro" id="IPR036890">
    <property type="entry name" value="HATPase_C_sf"/>
</dbReference>
<dbReference type="CDD" id="cd00082">
    <property type="entry name" value="HisKA"/>
    <property type="match status" value="1"/>
</dbReference>
<dbReference type="SMART" id="SM00388">
    <property type="entry name" value="HisKA"/>
    <property type="match status" value="1"/>
</dbReference>
<protein>
    <recommendedName>
        <fullName evidence="3">histidine kinase</fullName>
        <ecNumber evidence="3">2.7.13.3</ecNumber>
    </recommendedName>
</protein>
<dbReference type="InterPro" id="IPR004358">
    <property type="entry name" value="Sig_transdc_His_kin-like_C"/>
</dbReference>
<evidence type="ECO:0000256" key="12">
    <source>
        <dbReference type="ARBA" id="ARBA00022989"/>
    </source>
</evidence>
<keyword evidence="10" id="KW-0418">Kinase</keyword>
<keyword evidence="4" id="KW-1003">Cell membrane</keyword>
<evidence type="ECO:0000259" key="20">
    <source>
        <dbReference type="PROSITE" id="PS50110"/>
    </source>
</evidence>
<evidence type="ECO:0000256" key="2">
    <source>
        <dbReference type="ARBA" id="ARBA00004429"/>
    </source>
</evidence>
<evidence type="ECO:0000259" key="19">
    <source>
        <dbReference type="PROSITE" id="PS50109"/>
    </source>
</evidence>
<dbReference type="EMBL" id="CP165628">
    <property type="protein sequence ID" value="XDU71512.1"/>
    <property type="molecule type" value="Genomic_DNA"/>
</dbReference>
<keyword evidence="13" id="KW-0902">Two-component regulatory system</keyword>
<dbReference type="Gene3D" id="1.20.120.160">
    <property type="entry name" value="HPT domain"/>
    <property type="match status" value="1"/>
</dbReference>
<dbReference type="PRINTS" id="PR00344">
    <property type="entry name" value="BCTRLSENSOR"/>
</dbReference>
<gene>
    <name evidence="22" type="ORF">AB3G37_18475</name>
</gene>
<organism evidence="22">
    <name type="scientific">Rouxiella sp. WC2420</name>
    <dbReference type="NCBI Taxonomy" id="3234145"/>
    <lineage>
        <taxon>Bacteria</taxon>
        <taxon>Pseudomonadati</taxon>
        <taxon>Pseudomonadota</taxon>
        <taxon>Gammaproteobacteria</taxon>
        <taxon>Enterobacterales</taxon>
        <taxon>Yersiniaceae</taxon>
        <taxon>Rouxiella</taxon>
    </lineage>
</organism>
<dbReference type="InterPro" id="IPR003594">
    <property type="entry name" value="HATPase_dom"/>
</dbReference>
<dbReference type="PROSITE" id="PS50110">
    <property type="entry name" value="RESPONSE_REGULATORY"/>
    <property type="match status" value="1"/>
</dbReference>
<dbReference type="Gene3D" id="3.40.190.10">
    <property type="entry name" value="Periplasmic binding protein-like II"/>
    <property type="match status" value="4"/>
</dbReference>
<name>A0AB39VQD0_9GAMM</name>
<evidence type="ECO:0000256" key="14">
    <source>
        <dbReference type="ARBA" id="ARBA00023136"/>
    </source>
</evidence>
<feature type="domain" description="Response regulatory" evidence="20">
    <location>
        <begin position="829"/>
        <end position="948"/>
    </location>
</feature>
<reference evidence="22" key="1">
    <citation type="submission" date="2024-07" db="EMBL/GenBank/DDBJ databases">
        <authorList>
            <person name="Biller S.J."/>
        </authorList>
    </citation>
    <scope>NUCLEOTIDE SEQUENCE</scope>
    <source>
        <strain evidence="22">WC2420</strain>
    </source>
</reference>
<dbReference type="Pfam" id="PF00072">
    <property type="entry name" value="Response_reg"/>
    <property type="match status" value="1"/>
</dbReference>
<evidence type="ECO:0000256" key="3">
    <source>
        <dbReference type="ARBA" id="ARBA00012438"/>
    </source>
</evidence>
<dbReference type="SMART" id="SM00387">
    <property type="entry name" value="HATPase_c"/>
    <property type="match status" value="1"/>
</dbReference>
<sequence>MKSLKLLILLVGCLLMPASYAASVTNYHLVSTLTLPTDMLLNGVQNPWRGKTLRAGILSDNSSPYNILIANDYYGLNADYLSYVQQVTGIHFAISGYSSPEALLEALKQGQIDAIFGVPQNQLPPGVWSSKPYYISPLRVLRSRQNARQVMVNSQSAEIAISKMTGMEAYDRISKLTHSIQSFDSNLQAIYSLLNGKSDYLIADEASASFIIDQLQLGQIYQVETTLNFGSLSFIFSSQNAQLLDVLNQTISATPVEVMNQLQGRWNKPIPSYLDTGNAALTPMEAQWVKQNPLVHYAATENDYPFVYRGSDGQPHGFVVDILNIIAQNSGLRFSPVWSANEQQADQEVDQHKAAFRAVLPLFEQAKRQYESSMAYHRSLWGVYVPQSAGNVSTWQGLSGKRIGALRGDLSLSIIPASLNVQIFNDSPSLYNALANGQIDALVDNIVTANFTALSRYAGVIKLAFAANNISYPIAFGVPKNAPLLLGILDKNLQQIPSQTLQTLRDQWVSDRRNVIDAVNDNRMQPQTTWLLSLLAAVVVVLLIILSRRLYLQRRDKQERQRLDLARRQAEEANRSKSHFLATISHELRTPMHAILGLLELELKDGRPNGDNLPLVYSSASSLMNLLNDLQDYARLDSGVLTLSPQPLALRSWLLQLPKLFIPLIGQRPIAFTLHTVEPLPEVVLIDSNRLMQIINNLVSNAIKFTELGRIDLTLSWLTVEATAGELQIVISDTGSGIAADEQEKLFQPFYRAAGAQRVSVQGSGLGLSVCKEIVEKMSGTIRLTSILGEGTSVNISLPSSTLPLNALKEPEVSFSAQQASHDLVYPLRVAVIDDHPTNLLLMQRQLLSCGIVASTFESGKIFLLACATQTFDLLFIDYNMPRPDGALLGRLIRRQERQHGRSPCHIVLCSADVQEFTRLPIQQLGVNDFLTKPVSLAAIQAILTSVLNARQAELAAFEDKLHERGNGNPSLVKRLIDTLYQTLGEDRQKLLEAAAAEDWPSMAKAAHRIKGSLLIIGDEHQAALCQRLIEACQHGKKHQQAYNKVINLLQTLLQQLEILRKSAQT</sequence>
<keyword evidence="11" id="KW-0547">Nucleotide-binding</keyword>
<feature type="signal peptide" evidence="18">
    <location>
        <begin position="1"/>
        <end position="21"/>
    </location>
</feature>
<feature type="modified residue" description="4-aspartylphosphate" evidence="16">
    <location>
        <position position="878"/>
    </location>
</feature>
<evidence type="ECO:0000256" key="1">
    <source>
        <dbReference type="ARBA" id="ARBA00000085"/>
    </source>
</evidence>
<dbReference type="Pfam" id="PF02518">
    <property type="entry name" value="HATPase_c"/>
    <property type="match status" value="1"/>
</dbReference>
<dbReference type="EC" id="2.7.13.3" evidence="3"/>
<keyword evidence="8 17" id="KW-0812">Transmembrane</keyword>
<keyword evidence="9 18" id="KW-0732">Signal</keyword>
<keyword evidence="14 17" id="KW-0472">Membrane</keyword>
<dbReference type="GO" id="GO:0009927">
    <property type="term" value="F:histidine phosphotransfer kinase activity"/>
    <property type="evidence" value="ECO:0007669"/>
    <property type="project" value="TreeGrafter"/>
</dbReference>
<evidence type="ECO:0000256" key="16">
    <source>
        <dbReference type="PROSITE-ProRule" id="PRU00169"/>
    </source>
</evidence>
<evidence type="ECO:0000256" key="6">
    <source>
        <dbReference type="ARBA" id="ARBA00022553"/>
    </source>
</evidence>
<keyword evidence="7" id="KW-0808">Transferase</keyword>
<evidence type="ECO:0000256" key="11">
    <source>
        <dbReference type="ARBA" id="ARBA00022840"/>
    </source>
</evidence>
<dbReference type="InterPro" id="IPR049870">
    <property type="entry name" value="BvgS-like_periplasmic1"/>
</dbReference>
<dbReference type="InterPro" id="IPR005467">
    <property type="entry name" value="His_kinase_dom"/>
</dbReference>
<evidence type="ECO:0000259" key="21">
    <source>
        <dbReference type="PROSITE" id="PS50894"/>
    </source>
</evidence>
<keyword evidence="5" id="KW-0997">Cell inner membrane</keyword>
<dbReference type="PROSITE" id="PS50109">
    <property type="entry name" value="HIS_KIN"/>
    <property type="match status" value="1"/>
</dbReference>
<dbReference type="CDD" id="cd16922">
    <property type="entry name" value="HATPase_EvgS-ArcB-TorS-like"/>
    <property type="match status" value="1"/>
</dbReference>
<dbReference type="InterPro" id="IPR011006">
    <property type="entry name" value="CheY-like_superfamily"/>
</dbReference>
<feature type="transmembrane region" description="Helical" evidence="17">
    <location>
        <begin position="530"/>
        <end position="552"/>
    </location>
</feature>
<dbReference type="Pfam" id="PF01627">
    <property type="entry name" value="Hpt"/>
    <property type="match status" value="1"/>
</dbReference>
<keyword evidence="12 17" id="KW-1133">Transmembrane helix</keyword>
<evidence type="ECO:0000256" key="18">
    <source>
        <dbReference type="SAM" id="SignalP"/>
    </source>
</evidence>
<evidence type="ECO:0000256" key="17">
    <source>
        <dbReference type="SAM" id="Phobius"/>
    </source>
</evidence>
<dbReference type="CDD" id="cd17546">
    <property type="entry name" value="REC_hyHK_CKI1_RcsC-like"/>
    <property type="match status" value="1"/>
</dbReference>
<keyword evidence="6 16" id="KW-0597">Phosphoprotein</keyword>
<dbReference type="InterPro" id="IPR001789">
    <property type="entry name" value="Sig_transdc_resp-reg_receiver"/>
</dbReference>
<dbReference type="Pfam" id="PF00497">
    <property type="entry name" value="SBP_bac_3"/>
    <property type="match status" value="1"/>
</dbReference>
<evidence type="ECO:0000256" key="5">
    <source>
        <dbReference type="ARBA" id="ARBA00022519"/>
    </source>
</evidence>
<dbReference type="SUPFAM" id="SSF55874">
    <property type="entry name" value="ATPase domain of HSP90 chaperone/DNA topoisomerase II/histidine kinase"/>
    <property type="match status" value="1"/>
</dbReference>
<dbReference type="Gene3D" id="3.40.50.2300">
    <property type="match status" value="1"/>
</dbReference>
<comment type="catalytic activity">
    <reaction evidence="1">
        <text>ATP + protein L-histidine = ADP + protein N-phospho-L-histidine.</text>
        <dbReference type="EC" id="2.7.13.3"/>
    </reaction>
</comment>
<dbReference type="SUPFAM" id="SSF53850">
    <property type="entry name" value="Periplasmic binding protein-like II"/>
    <property type="match status" value="2"/>
</dbReference>
<accession>A0AB39VQD0</accession>
<dbReference type="CDD" id="cd13705">
    <property type="entry name" value="PBP2_BvgS_D1"/>
    <property type="match status" value="1"/>
</dbReference>
<evidence type="ECO:0000313" key="22">
    <source>
        <dbReference type="EMBL" id="XDU71512.1"/>
    </source>
</evidence>
<dbReference type="AlphaFoldDB" id="A0AB39VQD0"/>
<dbReference type="SMART" id="SM00448">
    <property type="entry name" value="REC"/>
    <property type="match status" value="1"/>
</dbReference>
<evidence type="ECO:0000256" key="8">
    <source>
        <dbReference type="ARBA" id="ARBA00022692"/>
    </source>
</evidence>
<evidence type="ECO:0000256" key="13">
    <source>
        <dbReference type="ARBA" id="ARBA00023012"/>
    </source>
</evidence>
<dbReference type="InterPro" id="IPR036641">
    <property type="entry name" value="HPT_dom_sf"/>
</dbReference>
<evidence type="ECO:0000256" key="7">
    <source>
        <dbReference type="ARBA" id="ARBA00022679"/>
    </source>
</evidence>
<evidence type="ECO:0000256" key="15">
    <source>
        <dbReference type="PROSITE-ProRule" id="PRU00110"/>
    </source>
</evidence>
<dbReference type="Gene3D" id="1.10.287.130">
    <property type="match status" value="1"/>
</dbReference>
<dbReference type="SMART" id="SM00062">
    <property type="entry name" value="PBPb"/>
    <property type="match status" value="2"/>
</dbReference>
<keyword evidence="11" id="KW-0067">ATP-binding</keyword>
<dbReference type="InterPro" id="IPR001638">
    <property type="entry name" value="Solute-binding_3/MltF_N"/>
</dbReference>
<dbReference type="PROSITE" id="PS50894">
    <property type="entry name" value="HPT"/>
    <property type="match status" value="1"/>
</dbReference>
<dbReference type="Pfam" id="PF00512">
    <property type="entry name" value="HisKA"/>
    <property type="match status" value="1"/>
</dbReference>
<dbReference type="InterPro" id="IPR003661">
    <property type="entry name" value="HisK_dim/P_dom"/>
</dbReference>
<dbReference type="Gene3D" id="3.30.565.10">
    <property type="entry name" value="Histidine kinase-like ATPase, C-terminal domain"/>
    <property type="match status" value="1"/>
</dbReference>
<dbReference type="GO" id="GO:0005886">
    <property type="term" value="C:plasma membrane"/>
    <property type="evidence" value="ECO:0007669"/>
    <property type="project" value="UniProtKB-SubCell"/>
</dbReference>
<dbReference type="GO" id="GO:0000155">
    <property type="term" value="F:phosphorelay sensor kinase activity"/>
    <property type="evidence" value="ECO:0007669"/>
    <property type="project" value="InterPro"/>
</dbReference>
<feature type="chain" id="PRO_5044307360" description="histidine kinase" evidence="18">
    <location>
        <begin position="22"/>
        <end position="1066"/>
    </location>
</feature>
<comment type="subcellular location">
    <subcellularLocation>
        <location evidence="2">Cell inner membrane</location>
        <topology evidence="2">Multi-pass membrane protein</topology>
    </subcellularLocation>
</comment>
<evidence type="ECO:0000256" key="9">
    <source>
        <dbReference type="ARBA" id="ARBA00022729"/>
    </source>
</evidence>
<dbReference type="InterPro" id="IPR008207">
    <property type="entry name" value="Sig_transdc_His_kin_Hpt_dom"/>
</dbReference>
<feature type="domain" description="Histidine kinase" evidence="19">
    <location>
        <begin position="583"/>
        <end position="802"/>
    </location>
</feature>
<dbReference type="PANTHER" id="PTHR43047:SF72">
    <property type="entry name" value="OSMOSENSING HISTIDINE PROTEIN KINASE SLN1"/>
    <property type="match status" value="1"/>
</dbReference>
<dbReference type="InterPro" id="IPR036097">
    <property type="entry name" value="HisK_dim/P_sf"/>
</dbReference>
<dbReference type="SUPFAM" id="SSF47226">
    <property type="entry name" value="Histidine-containing phosphotransfer domain, HPT domain"/>
    <property type="match status" value="1"/>
</dbReference>
<proteinExistence type="predicted"/>
<feature type="domain" description="HPt" evidence="21">
    <location>
        <begin position="969"/>
        <end position="1066"/>
    </location>
</feature>
<evidence type="ECO:0000256" key="10">
    <source>
        <dbReference type="ARBA" id="ARBA00022777"/>
    </source>
</evidence>
<dbReference type="SUPFAM" id="SSF47384">
    <property type="entry name" value="Homodimeric domain of signal transducing histidine kinase"/>
    <property type="match status" value="1"/>
</dbReference>
<dbReference type="PANTHER" id="PTHR43047">
    <property type="entry name" value="TWO-COMPONENT HISTIDINE PROTEIN KINASE"/>
    <property type="match status" value="1"/>
</dbReference>
<evidence type="ECO:0000256" key="4">
    <source>
        <dbReference type="ARBA" id="ARBA00022475"/>
    </source>
</evidence>
<dbReference type="SUPFAM" id="SSF52172">
    <property type="entry name" value="CheY-like"/>
    <property type="match status" value="1"/>
</dbReference>
<feature type="modified residue" description="Phosphohistidine" evidence="15">
    <location>
        <position position="1008"/>
    </location>
</feature>
<dbReference type="RefSeq" id="WP_369788742.1">
    <property type="nucleotide sequence ID" value="NZ_CP165628.1"/>
</dbReference>